<evidence type="ECO:0000256" key="8">
    <source>
        <dbReference type="PIRNR" id="PIRNR000934"/>
    </source>
</evidence>
<keyword evidence="6 8" id="KW-0904">Protein phosphatase</keyword>
<dbReference type="InterPro" id="IPR019748">
    <property type="entry name" value="FERM_central"/>
</dbReference>
<keyword evidence="3 8" id="KW-0963">Cytoplasm</keyword>
<comment type="caution">
    <text evidence="14">The sequence shown here is derived from an EMBL/GenBank/DDBJ whole genome shotgun (WGS) entry which is preliminary data.</text>
</comment>
<dbReference type="PANTHER" id="PTHR45706:SF3">
    <property type="entry name" value="TYROSINE-PROTEIN PHOSPHATASE NON-RECEPTOR TYPE 21"/>
    <property type="match status" value="1"/>
</dbReference>
<dbReference type="PRINTS" id="PR00935">
    <property type="entry name" value="BAND41"/>
</dbReference>
<dbReference type="InterPro" id="IPR019747">
    <property type="entry name" value="FERM_CS"/>
</dbReference>
<dbReference type="InterPro" id="IPR019749">
    <property type="entry name" value="Band_41_domain"/>
</dbReference>
<dbReference type="InterPro" id="IPR018979">
    <property type="entry name" value="FERM_N"/>
</dbReference>
<dbReference type="InterPro" id="IPR016130">
    <property type="entry name" value="Tyr_Pase_AS"/>
</dbReference>
<dbReference type="CDD" id="cd13188">
    <property type="entry name" value="FERM_C_PTPN14_PTPN21"/>
    <property type="match status" value="1"/>
</dbReference>
<dbReference type="InterPro" id="IPR000299">
    <property type="entry name" value="FERM_domain"/>
</dbReference>
<evidence type="ECO:0000256" key="6">
    <source>
        <dbReference type="ARBA" id="ARBA00022912"/>
    </source>
</evidence>
<dbReference type="EC" id="3.1.3.48" evidence="8"/>
<dbReference type="Pfam" id="PF09379">
    <property type="entry name" value="FERM_N"/>
    <property type="match status" value="1"/>
</dbReference>
<dbReference type="InterPro" id="IPR014392">
    <property type="entry name" value="PTP_non-rcpt_14/21"/>
</dbReference>
<dbReference type="Gene3D" id="3.10.20.90">
    <property type="entry name" value="Phosphatidylinositol 3-kinase Catalytic Subunit, Chain A, domain 1"/>
    <property type="match status" value="1"/>
</dbReference>
<dbReference type="InterPro" id="IPR000242">
    <property type="entry name" value="PTP_cat"/>
</dbReference>
<feature type="domain" description="Tyrosine specific protein phosphatases" evidence="12">
    <location>
        <begin position="1086"/>
        <end position="1166"/>
    </location>
</feature>
<evidence type="ECO:0000259" key="11">
    <source>
        <dbReference type="PROSITE" id="PS50055"/>
    </source>
</evidence>
<reference evidence="14" key="1">
    <citation type="submission" date="2023-08" db="EMBL/GenBank/DDBJ databases">
        <title>Pelteobagrus vachellii genome.</title>
        <authorList>
            <person name="Liu H."/>
        </authorList>
    </citation>
    <scope>NUCLEOTIDE SEQUENCE</scope>
    <source>
        <strain evidence="14">PRFRI_2022a</strain>
        <tissue evidence="14">Muscle</tissue>
    </source>
</reference>
<accession>A0AA88MU41</accession>
<dbReference type="InterPro" id="IPR003595">
    <property type="entry name" value="Tyr_Pase_cat"/>
</dbReference>
<dbReference type="SMART" id="SM01196">
    <property type="entry name" value="FERM_C"/>
    <property type="match status" value="1"/>
</dbReference>
<dbReference type="Pfam" id="PF00102">
    <property type="entry name" value="Y_phosphatase"/>
    <property type="match status" value="1"/>
</dbReference>
<dbReference type="InterPro" id="IPR018980">
    <property type="entry name" value="FERM_PH-like_C"/>
</dbReference>
<evidence type="ECO:0000259" key="13">
    <source>
        <dbReference type="PROSITE" id="PS50057"/>
    </source>
</evidence>
<feature type="compositionally biased region" description="Basic residues" evidence="10">
    <location>
        <begin position="817"/>
        <end position="827"/>
    </location>
</feature>
<feature type="region of interest" description="Disordered" evidence="10">
    <location>
        <begin position="315"/>
        <end position="341"/>
    </location>
</feature>
<keyword evidence="15" id="KW-1185">Reference proteome</keyword>
<dbReference type="GO" id="GO:0005856">
    <property type="term" value="C:cytoskeleton"/>
    <property type="evidence" value="ECO:0007669"/>
    <property type="project" value="UniProtKB-SubCell"/>
</dbReference>
<evidence type="ECO:0000256" key="1">
    <source>
        <dbReference type="ARBA" id="ARBA00004245"/>
    </source>
</evidence>
<dbReference type="InterPro" id="IPR014352">
    <property type="entry name" value="FERM/acyl-CoA-bd_prot_sf"/>
</dbReference>
<feature type="region of interest" description="Disordered" evidence="10">
    <location>
        <begin position="717"/>
        <end position="742"/>
    </location>
</feature>
<dbReference type="AlphaFoldDB" id="A0AA88MU41"/>
<dbReference type="PROSITE" id="PS50055">
    <property type="entry name" value="TYR_PHOSPHATASE_PTP"/>
    <property type="match status" value="1"/>
</dbReference>
<dbReference type="InterPro" id="IPR029021">
    <property type="entry name" value="Prot-tyrosine_phosphatase-like"/>
</dbReference>
<keyword evidence="7 8" id="KW-0206">Cytoskeleton</keyword>
<sequence length="1182" mass="135311">MPLPFGLKLKRTRRYTVSSKSCLVTRIQLLNGEFVEFTLSVESTGQECLEAVAQRLELREIMYFSLWYFNKQNQQRWIDLEKPLKKQLDKYGQEPTVYFGVIFYVPTVSQLQQEITRYQYYLQLKKDVLEGRIPCSIEQAIRLAGLAVQADFGDFNRYDSQEFLQKFVLFPMEWIQDERVVEEATQKVALLYQSYRGLPVQEAELLYMQEVEKMEGYGQESFQAKDSQSGDILIGSCLDGIFVKHKNGRAPLLFRWNDINNMTHNKSFFALELANKEDTIQFQTEDMETSKYVCRMCLARHRFYKINKSTLQAEPAPVNPVRRRSSTRISMPKPQTYMMPPPQLHYSSHYREPYKSSQDNLYMNNHNGYYYHSQTSLDRSPHEYNGRIRNGSVYSAHSTSSLTNPQHYMQPSPMSSNPSITGSDITRPDYVPSQRHSVLIPPSYRATPDYESVMRQKNHSAMVAMPDRHSHSMRNLNIGNSYAYSRPDPLVYSQPEIREHRGTAAQYHLHYSFHSPSPYPYPGERRPVVGAVSVPELTDVQLAQAHAYPAPNIMGAQVYRPPPPYPYSRPRPANSTPDLSRHLHASSSSPDLITRRVHHSVQTFQEDSLPVAHSLQEMSEPLIPTVTRRPYTHKRNSIELAGLTYGLENMRMKERTVSVSASETPPKLIPPVAHPASASTSELDVFQERTEAEDMVLKDNVHYGHKKSLSDATMLVHSSGEEEEFEDDSGRHTPQSQDAVAAPKEHVNVLEIPLRETPLPAYPFSPSLDQVMPSPLGFQPQPRIREQDETGSLYPYSEADAIMPSFSEGDLSNQSRWKPKRETIKKRPVSDVPSARRNIDGLPPPGMKKGFRSEIKKTGPLKLATLNGLTLARMPVADEAKDEHGKASNDDRCKLLEQHLEQGLVFTEYEQMPKKWPSSECSIAQLPENAERNRFQDVLPYDETRVELVPTKENNTGYINASHIKLTIGGEEWNYIAAQGPLPNTCQDFWQMAWEQGVAIIAMVTAEEEGGREKSFRYWPRLGSRHNTVTYGRFKITTRFRTDSGCYATTGLKIKHLLTGQERTVWHLQYMDWPDHSCPEDFKGFLSYLEEIQSVRRHTNSTSDPKNTNPPVLVHCSAGVGRSGVVILSEIMVACMEHNEMLDVPTVLSLLRQQRMMMVHTVSQYTFIYKVLIQFLKNSRLI</sequence>
<dbReference type="Gene3D" id="2.30.29.30">
    <property type="entry name" value="Pleckstrin-homology domain (PH domain)/Phosphotyrosine-binding domain (PTB)"/>
    <property type="match status" value="1"/>
</dbReference>
<dbReference type="EMBL" id="JAVHJS010000011">
    <property type="protein sequence ID" value="KAK2843553.1"/>
    <property type="molecule type" value="Genomic_DNA"/>
</dbReference>
<dbReference type="InterPro" id="IPR041782">
    <property type="entry name" value="PTPN14/21_FERM_C"/>
</dbReference>
<dbReference type="PROSITE" id="PS50057">
    <property type="entry name" value="FERM_3"/>
    <property type="match status" value="1"/>
</dbReference>
<evidence type="ECO:0000256" key="4">
    <source>
        <dbReference type="ARBA" id="ARBA00022553"/>
    </source>
</evidence>
<dbReference type="InterPro" id="IPR011993">
    <property type="entry name" value="PH-like_dom_sf"/>
</dbReference>
<proteinExistence type="inferred from homology"/>
<feature type="region of interest" description="Disordered" evidence="10">
    <location>
        <begin position="561"/>
        <end position="588"/>
    </location>
</feature>
<name>A0AA88MU41_TACVA</name>
<organism evidence="14 15">
    <name type="scientific">Tachysurus vachellii</name>
    <name type="common">Darkbarbel catfish</name>
    <name type="synonym">Pelteobagrus vachellii</name>
    <dbReference type="NCBI Taxonomy" id="175792"/>
    <lineage>
        <taxon>Eukaryota</taxon>
        <taxon>Metazoa</taxon>
        <taxon>Chordata</taxon>
        <taxon>Craniata</taxon>
        <taxon>Vertebrata</taxon>
        <taxon>Euteleostomi</taxon>
        <taxon>Actinopterygii</taxon>
        <taxon>Neopterygii</taxon>
        <taxon>Teleostei</taxon>
        <taxon>Ostariophysi</taxon>
        <taxon>Siluriformes</taxon>
        <taxon>Bagridae</taxon>
        <taxon>Tachysurus</taxon>
    </lineage>
</organism>
<evidence type="ECO:0000313" key="14">
    <source>
        <dbReference type="EMBL" id="KAK2843553.1"/>
    </source>
</evidence>
<evidence type="ECO:0000256" key="3">
    <source>
        <dbReference type="ARBA" id="ARBA00022490"/>
    </source>
</evidence>
<dbReference type="Gene3D" id="1.20.80.10">
    <property type="match status" value="1"/>
</dbReference>
<comment type="similarity">
    <text evidence="2 8">Belongs to the protein-tyrosine phosphatase family. Non-receptor class subfamily.</text>
</comment>
<keyword evidence="4" id="KW-0597">Phosphoprotein</keyword>
<dbReference type="FunFam" id="3.10.20.90:FF:000039">
    <property type="entry name" value="Tyrosine-protein phosphatase non-receptor type"/>
    <property type="match status" value="1"/>
</dbReference>
<feature type="domain" description="FERM" evidence="13">
    <location>
        <begin position="23"/>
        <end position="308"/>
    </location>
</feature>
<evidence type="ECO:0000256" key="2">
    <source>
        <dbReference type="ARBA" id="ARBA00009649"/>
    </source>
</evidence>
<feature type="active site" description="Phosphocysteine intermediate" evidence="9">
    <location>
        <position position="1116"/>
    </location>
</feature>
<dbReference type="FunFam" id="2.30.29.30:FF:000149">
    <property type="entry name" value="Tyrosine-protein phosphatase non-receptor type"/>
    <property type="match status" value="1"/>
</dbReference>
<dbReference type="SMART" id="SM00295">
    <property type="entry name" value="B41"/>
    <property type="match status" value="1"/>
</dbReference>
<dbReference type="SMART" id="SM00404">
    <property type="entry name" value="PTPc_motif"/>
    <property type="match status" value="1"/>
</dbReference>
<dbReference type="PROSITE" id="PS50056">
    <property type="entry name" value="TYR_PHOSPHATASE_2"/>
    <property type="match status" value="1"/>
</dbReference>
<dbReference type="Proteomes" id="UP001187315">
    <property type="component" value="Unassembled WGS sequence"/>
</dbReference>
<dbReference type="SUPFAM" id="SSF52799">
    <property type="entry name" value="(Phosphotyrosine protein) phosphatases II"/>
    <property type="match status" value="1"/>
</dbReference>
<protein>
    <recommendedName>
        <fullName evidence="8">Tyrosine-protein phosphatase non-receptor type</fullName>
        <ecNumber evidence="8">3.1.3.48</ecNumber>
    </recommendedName>
</protein>
<comment type="catalytic activity">
    <reaction evidence="8">
        <text>O-phospho-L-tyrosyl-[protein] + H2O = L-tyrosyl-[protein] + phosphate</text>
        <dbReference type="Rhea" id="RHEA:10684"/>
        <dbReference type="Rhea" id="RHEA-COMP:10136"/>
        <dbReference type="Rhea" id="RHEA-COMP:20101"/>
        <dbReference type="ChEBI" id="CHEBI:15377"/>
        <dbReference type="ChEBI" id="CHEBI:43474"/>
        <dbReference type="ChEBI" id="CHEBI:46858"/>
        <dbReference type="ChEBI" id="CHEBI:61978"/>
        <dbReference type="EC" id="3.1.3.48"/>
    </reaction>
</comment>
<gene>
    <name evidence="14" type="ORF">Q7C36_011768</name>
</gene>
<dbReference type="PROSITE" id="PS00383">
    <property type="entry name" value="TYR_PHOSPHATASE_1"/>
    <property type="match status" value="1"/>
</dbReference>
<evidence type="ECO:0000259" key="12">
    <source>
        <dbReference type="PROSITE" id="PS50056"/>
    </source>
</evidence>
<dbReference type="SMART" id="SM00194">
    <property type="entry name" value="PTPc"/>
    <property type="match status" value="1"/>
</dbReference>
<dbReference type="PANTHER" id="PTHR45706">
    <property type="entry name" value="TYROSINE-PROTEIN PHOSPHATASE"/>
    <property type="match status" value="1"/>
</dbReference>
<dbReference type="InterPro" id="IPR000387">
    <property type="entry name" value="Tyr_Pase_dom"/>
</dbReference>
<dbReference type="InterPro" id="IPR035963">
    <property type="entry name" value="FERM_2"/>
</dbReference>
<dbReference type="Pfam" id="PF00373">
    <property type="entry name" value="FERM_M"/>
    <property type="match status" value="1"/>
</dbReference>
<dbReference type="SUPFAM" id="SSF54236">
    <property type="entry name" value="Ubiquitin-like"/>
    <property type="match status" value="1"/>
</dbReference>
<feature type="region of interest" description="Disordered" evidence="10">
    <location>
        <begin position="805"/>
        <end position="852"/>
    </location>
</feature>
<dbReference type="PIRSF" id="PIRSF000934">
    <property type="entry name" value="Tyr-Ptase_nr14"/>
    <property type="match status" value="1"/>
</dbReference>
<evidence type="ECO:0000256" key="7">
    <source>
        <dbReference type="ARBA" id="ARBA00023212"/>
    </source>
</evidence>
<dbReference type="SUPFAM" id="SSF50729">
    <property type="entry name" value="PH domain-like"/>
    <property type="match status" value="1"/>
</dbReference>
<feature type="domain" description="Tyrosine-protein phosphatase" evidence="11">
    <location>
        <begin position="905"/>
        <end position="1175"/>
    </location>
</feature>
<evidence type="ECO:0000256" key="5">
    <source>
        <dbReference type="ARBA" id="ARBA00022801"/>
    </source>
</evidence>
<dbReference type="Pfam" id="PF09380">
    <property type="entry name" value="FERM_C"/>
    <property type="match status" value="1"/>
</dbReference>
<evidence type="ECO:0000256" key="9">
    <source>
        <dbReference type="PIRSR" id="PIRSR000934-1"/>
    </source>
</evidence>
<dbReference type="GO" id="GO:0005737">
    <property type="term" value="C:cytoplasm"/>
    <property type="evidence" value="ECO:0007669"/>
    <property type="project" value="UniProtKB-UniRule"/>
</dbReference>
<dbReference type="FunFam" id="1.20.80.10:FF:000014">
    <property type="entry name" value="Tyrosine-protein phosphatase non-receptor type"/>
    <property type="match status" value="1"/>
</dbReference>
<dbReference type="FunFam" id="3.90.190.10:FF:000030">
    <property type="entry name" value="Tyrosine-protein phosphatase non-receptor type"/>
    <property type="match status" value="1"/>
</dbReference>
<dbReference type="SUPFAM" id="SSF47031">
    <property type="entry name" value="Second domain of FERM"/>
    <property type="match status" value="1"/>
</dbReference>
<dbReference type="CDD" id="cd14473">
    <property type="entry name" value="FERM_B-lobe"/>
    <property type="match status" value="1"/>
</dbReference>
<dbReference type="Gene3D" id="3.90.190.10">
    <property type="entry name" value="Protein tyrosine phosphatase superfamily"/>
    <property type="match status" value="1"/>
</dbReference>
<evidence type="ECO:0000313" key="15">
    <source>
        <dbReference type="Proteomes" id="UP001187315"/>
    </source>
</evidence>
<dbReference type="PRINTS" id="PR00700">
    <property type="entry name" value="PRTYPHPHTASE"/>
</dbReference>
<dbReference type="PROSITE" id="PS00661">
    <property type="entry name" value="FERM_2"/>
    <property type="match status" value="1"/>
</dbReference>
<keyword evidence="5 8" id="KW-0378">Hydrolase</keyword>
<evidence type="ECO:0000256" key="10">
    <source>
        <dbReference type="SAM" id="MobiDB-lite"/>
    </source>
</evidence>
<dbReference type="GO" id="GO:0004725">
    <property type="term" value="F:protein tyrosine phosphatase activity"/>
    <property type="evidence" value="ECO:0007669"/>
    <property type="project" value="UniProtKB-UniRule"/>
</dbReference>
<dbReference type="InterPro" id="IPR029071">
    <property type="entry name" value="Ubiquitin-like_domsf"/>
</dbReference>
<feature type="region of interest" description="Disordered" evidence="10">
    <location>
        <begin position="396"/>
        <end position="419"/>
    </location>
</feature>
<comment type="subcellular location">
    <subcellularLocation>
        <location evidence="1 8">Cytoplasm</location>
        <location evidence="1 8">Cytoskeleton</location>
    </subcellularLocation>
</comment>